<evidence type="ECO:0000259" key="1">
    <source>
        <dbReference type="Pfam" id="PF04865"/>
    </source>
</evidence>
<reference evidence="2 3" key="1">
    <citation type="submission" date="2023-09" db="EMBL/GenBank/DDBJ databases">
        <title>Streptomyces sp. nov.: A antagonism against Alternaria gaisen Producing Streptochlin, Isolated from Tamarix root soil.</title>
        <authorList>
            <person name="Chen Y."/>
        </authorList>
    </citation>
    <scope>NUCLEOTIDE SEQUENCE [LARGE SCALE GENOMIC DNA]</scope>
    <source>
        <strain evidence="2 3">TRM76323</strain>
    </source>
</reference>
<dbReference type="RefSeq" id="WP_315878467.1">
    <property type="nucleotide sequence ID" value="NZ_JAWCTQ010000016.1"/>
</dbReference>
<keyword evidence="3" id="KW-1185">Reference proteome</keyword>
<dbReference type="Proteomes" id="UP001250181">
    <property type="component" value="Unassembled WGS sequence"/>
</dbReference>
<evidence type="ECO:0000313" key="3">
    <source>
        <dbReference type="Proteomes" id="UP001250181"/>
    </source>
</evidence>
<dbReference type="EMBL" id="JAWCTQ010000016">
    <property type="protein sequence ID" value="MDT9683393.1"/>
    <property type="molecule type" value="Genomic_DNA"/>
</dbReference>
<organism evidence="2 3">
    <name type="scientific">Streptomyces tamarix</name>
    <dbReference type="NCBI Taxonomy" id="3078565"/>
    <lineage>
        <taxon>Bacteria</taxon>
        <taxon>Bacillati</taxon>
        <taxon>Actinomycetota</taxon>
        <taxon>Actinomycetes</taxon>
        <taxon>Kitasatosporales</taxon>
        <taxon>Streptomycetaceae</taxon>
        <taxon>Streptomyces</taxon>
    </lineage>
</organism>
<proteinExistence type="predicted"/>
<comment type="caution">
    <text evidence="2">The sequence shown here is derived from an EMBL/GenBank/DDBJ whole genome shotgun (WGS) entry which is preliminary data.</text>
</comment>
<dbReference type="InterPro" id="IPR006949">
    <property type="entry name" value="Barrel_Baseplate_J-like"/>
</dbReference>
<dbReference type="Pfam" id="PF04865">
    <property type="entry name" value="Baseplate_J"/>
    <property type="match status" value="1"/>
</dbReference>
<gene>
    <name evidence="2" type="ORF">RND61_15110</name>
</gene>
<evidence type="ECO:0000313" key="2">
    <source>
        <dbReference type="EMBL" id="MDT9683393.1"/>
    </source>
</evidence>
<protein>
    <submittedName>
        <fullName evidence="2">Baseplate J/gp47 family protein</fullName>
    </submittedName>
</protein>
<name>A0ABU3QKU1_9ACTN</name>
<sequence length="340" mass="36528">MLDFTNATTNKVTDYSVGSAVRSIYDAVSIEIDQLYMSSYQNIREGIENGLMSSFGFTKKRAVNAYGYLQISFTTPLASEQIVSAGTSFTSSIPSKSSIIYQVVKSVTVPIGSNSFSILVQADTPGEVGNIIKGGIDTVQSGLANVSAVTNLEDISTGKEEESYESALARFQLFISGLSKATAVSLENATLAIPEISGVYVDEKVGTVNVYAHDGSGNLPSFLQATVKEAVDKVRPAGIQVTVLPIFKTPIDIDVTITLPVSYANNLSSGYDDSVRQYIAAYLDSFTAGKSLVKNELITTIMNFDEKIYDISVNNLDNNTNTMPSDLIRAGSITTHYQTI</sequence>
<feature type="domain" description="Baseplate protein J-like barrel" evidence="1">
    <location>
        <begin position="72"/>
        <end position="158"/>
    </location>
</feature>
<accession>A0ABU3QKU1</accession>